<dbReference type="EMBL" id="FQXA01000003">
    <property type="protein sequence ID" value="SHH02464.1"/>
    <property type="molecule type" value="Genomic_DNA"/>
</dbReference>
<proteinExistence type="predicted"/>
<evidence type="ECO:0000313" key="1">
    <source>
        <dbReference type="EMBL" id="SHH02464.1"/>
    </source>
</evidence>
<reference evidence="1 2" key="1">
    <citation type="submission" date="2016-11" db="EMBL/GenBank/DDBJ databases">
        <authorList>
            <person name="Jaros S."/>
            <person name="Januszkiewicz K."/>
            <person name="Wedrychowicz H."/>
        </authorList>
    </citation>
    <scope>NUCLEOTIDE SEQUENCE [LARGE SCALE GENOMIC DNA]</scope>
    <source>
        <strain evidence="1 2">DSM 18231</strain>
    </source>
</reference>
<organism evidence="1 2">
    <name type="scientific">Stutzerimonas xanthomarina DSM 18231</name>
    <dbReference type="NCBI Taxonomy" id="1403346"/>
    <lineage>
        <taxon>Bacteria</taxon>
        <taxon>Pseudomonadati</taxon>
        <taxon>Pseudomonadota</taxon>
        <taxon>Gammaproteobacteria</taxon>
        <taxon>Pseudomonadales</taxon>
        <taxon>Pseudomonadaceae</taxon>
        <taxon>Stutzerimonas</taxon>
    </lineage>
</organism>
<accession>A0A1M5PKZ2</accession>
<name>A0A1M5PKZ2_9GAMM</name>
<gene>
    <name evidence="1" type="ORF">SAMN02744645_2257</name>
</gene>
<dbReference type="Proteomes" id="UP000184000">
    <property type="component" value="Unassembled WGS sequence"/>
</dbReference>
<dbReference type="AlphaFoldDB" id="A0A1M5PKZ2"/>
<sequence length="105" mass="12338">MSEIPGKRRRLTVAQKQDRADFASREARTKEWLSNQALRANKLRSKDKEFYGLEREFINLQNKMLRDYEISKDIKHPRDVGTVREVLLRALWDPGSPRILSISVV</sequence>
<dbReference type="GeneID" id="98639869"/>
<evidence type="ECO:0000313" key="2">
    <source>
        <dbReference type="Proteomes" id="UP000184000"/>
    </source>
</evidence>
<protein>
    <submittedName>
        <fullName evidence="1">Uncharacterized protein</fullName>
    </submittedName>
</protein>
<dbReference type="RefSeq" id="WP_197675244.1">
    <property type="nucleotide sequence ID" value="NZ_FQXA01000003.1"/>
</dbReference>